<keyword evidence="7" id="KW-1185">Reference proteome</keyword>
<organism evidence="6 7">
    <name type="scientific">Geodia barretti</name>
    <name type="common">Barrett's horny sponge</name>
    <dbReference type="NCBI Taxonomy" id="519541"/>
    <lineage>
        <taxon>Eukaryota</taxon>
        <taxon>Metazoa</taxon>
        <taxon>Porifera</taxon>
        <taxon>Demospongiae</taxon>
        <taxon>Heteroscleromorpha</taxon>
        <taxon>Tetractinellida</taxon>
        <taxon>Astrophorina</taxon>
        <taxon>Geodiidae</taxon>
        <taxon>Geodia</taxon>
    </lineage>
</organism>
<dbReference type="InterPro" id="IPR011332">
    <property type="entry name" value="Ribosomal_zn-bd"/>
</dbReference>
<dbReference type="InterPro" id="IPR018264">
    <property type="entry name" value="Ribosomal_bL33_CS"/>
</dbReference>
<dbReference type="NCBIfam" id="TIGR01023">
    <property type="entry name" value="rpmG_bact"/>
    <property type="match status" value="1"/>
</dbReference>
<proteinExistence type="inferred from homology"/>
<evidence type="ECO:0000256" key="5">
    <source>
        <dbReference type="ARBA" id="ARBA00035436"/>
    </source>
</evidence>
<accession>A0AA35WMU3</accession>
<dbReference type="EMBL" id="CASHTH010002267">
    <property type="protein sequence ID" value="CAI8027278.1"/>
    <property type="molecule type" value="Genomic_DNA"/>
</dbReference>
<dbReference type="GO" id="GO:0005737">
    <property type="term" value="C:cytoplasm"/>
    <property type="evidence" value="ECO:0007669"/>
    <property type="project" value="UniProtKB-ARBA"/>
</dbReference>
<evidence type="ECO:0000256" key="3">
    <source>
        <dbReference type="ARBA" id="ARBA00023274"/>
    </source>
</evidence>
<comment type="similarity">
    <text evidence="1">Belongs to the bacterial ribosomal protein bL33 family.</text>
</comment>
<dbReference type="Proteomes" id="UP001174909">
    <property type="component" value="Unassembled WGS sequence"/>
</dbReference>
<reference evidence="6" key="1">
    <citation type="submission" date="2023-03" db="EMBL/GenBank/DDBJ databases">
        <authorList>
            <person name="Steffen K."/>
            <person name="Cardenas P."/>
        </authorList>
    </citation>
    <scope>NUCLEOTIDE SEQUENCE</scope>
</reference>
<dbReference type="InterPro" id="IPR001705">
    <property type="entry name" value="Ribosomal_bL33"/>
</dbReference>
<protein>
    <recommendedName>
        <fullName evidence="4">Large ribosomal subunit protein bL33c</fullName>
    </recommendedName>
    <alternativeName>
        <fullName evidence="5">39S ribosomal protein L33, mitochondrial</fullName>
    </alternativeName>
</protein>
<dbReference type="AlphaFoldDB" id="A0AA35WMU3"/>
<evidence type="ECO:0000256" key="4">
    <source>
        <dbReference type="ARBA" id="ARBA00035276"/>
    </source>
</evidence>
<dbReference type="PANTHER" id="PTHR43168">
    <property type="entry name" value="50S RIBOSOMAL PROTEIN L33, CHLOROPLASTIC"/>
    <property type="match status" value="1"/>
</dbReference>
<sequence>MAKKGDRNDITFMCTDCRERNYHSQKNRRNDPQRLERRKYCSRCRIHTLHREVR</sequence>
<evidence type="ECO:0000256" key="1">
    <source>
        <dbReference type="ARBA" id="ARBA00007596"/>
    </source>
</evidence>
<dbReference type="HAMAP" id="MF_00294">
    <property type="entry name" value="Ribosomal_bL33"/>
    <property type="match status" value="1"/>
</dbReference>
<dbReference type="Pfam" id="PF00471">
    <property type="entry name" value="Ribosomal_L33"/>
    <property type="match status" value="1"/>
</dbReference>
<gene>
    <name evidence="6" type="ORF">GBAR_LOCUS15612</name>
</gene>
<dbReference type="GO" id="GO:0003735">
    <property type="term" value="F:structural constituent of ribosome"/>
    <property type="evidence" value="ECO:0007669"/>
    <property type="project" value="InterPro"/>
</dbReference>
<dbReference type="InterPro" id="IPR038584">
    <property type="entry name" value="Ribosomal_bL33_sf"/>
</dbReference>
<dbReference type="GO" id="GO:0006412">
    <property type="term" value="P:translation"/>
    <property type="evidence" value="ECO:0007669"/>
    <property type="project" value="InterPro"/>
</dbReference>
<keyword evidence="2 6" id="KW-0689">Ribosomal protein</keyword>
<dbReference type="PANTHER" id="PTHR43168:SF2">
    <property type="entry name" value="LARGE RIBOSOMAL SUBUNIT PROTEIN BL33C"/>
    <property type="match status" value="1"/>
</dbReference>
<name>A0AA35WMU3_GEOBA</name>
<dbReference type="GO" id="GO:0005840">
    <property type="term" value="C:ribosome"/>
    <property type="evidence" value="ECO:0007669"/>
    <property type="project" value="UniProtKB-KW"/>
</dbReference>
<dbReference type="NCBIfam" id="NF001764">
    <property type="entry name" value="PRK00504.1"/>
    <property type="match status" value="1"/>
</dbReference>
<evidence type="ECO:0000313" key="7">
    <source>
        <dbReference type="Proteomes" id="UP001174909"/>
    </source>
</evidence>
<dbReference type="GO" id="GO:1990904">
    <property type="term" value="C:ribonucleoprotein complex"/>
    <property type="evidence" value="ECO:0007669"/>
    <property type="project" value="UniProtKB-KW"/>
</dbReference>
<evidence type="ECO:0000313" key="6">
    <source>
        <dbReference type="EMBL" id="CAI8027278.1"/>
    </source>
</evidence>
<dbReference type="Gene3D" id="2.20.28.120">
    <property type="entry name" value="Ribosomal protein L33"/>
    <property type="match status" value="1"/>
</dbReference>
<evidence type="ECO:0000256" key="2">
    <source>
        <dbReference type="ARBA" id="ARBA00022980"/>
    </source>
</evidence>
<dbReference type="SUPFAM" id="SSF57829">
    <property type="entry name" value="Zn-binding ribosomal proteins"/>
    <property type="match status" value="1"/>
</dbReference>
<dbReference type="PROSITE" id="PS00582">
    <property type="entry name" value="RIBOSOMAL_L33"/>
    <property type="match status" value="1"/>
</dbReference>
<dbReference type="NCBIfam" id="NF001860">
    <property type="entry name" value="PRK00595.1"/>
    <property type="match status" value="1"/>
</dbReference>
<keyword evidence="3" id="KW-0687">Ribonucleoprotein</keyword>
<comment type="caution">
    <text evidence="6">The sequence shown here is derived from an EMBL/GenBank/DDBJ whole genome shotgun (WGS) entry which is preliminary data.</text>
</comment>